<evidence type="ECO:0000313" key="2">
    <source>
        <dbReference type="Proteomes" id="UP000032568"/>
    </source>
</evidence>
<accession>A0AAE9YNQ1</accession>
<reference evidence="1 2" key="2">
    <citation type="journal article" date="2022" name="Mar. Drugs">
        <title>Bioassay-Guided Fractionation Leads to the Detection of Cholic Acid Generated by the Rare Thalassomonas sp.</title>
        <authorList>
            <person name="Pheiffer F."/>
            <person name="Schneider Y.K."/>
            <person name="Hansen E.H."/>
            <person name="Andersen J.H."/>
            <person name="Isaksson J."/>
            <person name="Busche T."/>
            <person name="R C."/>
            <person name="Kalinowski J."/>
            <person name="Zyl L.V."/>
            <person name="Trindade M."/>
        </authorList>
    </citation>
    <scope>NUCLEOTIDE SEQUENCE [LARGE SCALE GENOMIC DNA]</scope>
    <source>
        <strain evidence="1 2">A5K-106</strain>
    </source>
</reference>
<dbReference type="InterPro" id="IPR021070">
    <property type="entry name" value="Killing_trait_RebB"/>
</dbReference>
<dbReference type="RefSeq" id="WP_044830412.1">
    <property type="nucleotide sequence ID" value="NZ_CP059735.1"/>
</dbReference>
<dbReference type="Proteomes" id="UP000032568">
    <property type="component" value="Chromosome"/>
</dbReference>
<dbReference type="Pfam" id="PF11747">
    <property type="entry name" value="RebB"/>
    <property type="match status" value="1"/>
</dbReference>
<proteinExistence type="predicted"/>
<dbReference type="EMBL" id="CP059735">
    <property type="protein sequence ID" value="WDD98052.1"/>
    <property type="molecule type" value="Genomic_DNA"/>
</dbReference>
<keyword evidence="2" id="KW-1185">Reference proteome</keyword>
<protein>
    <submittedName>
        <fullName evidence="1">RebB family R body protein</fullName>
    </submittedName>
</protein>
<dbReference type="KEGG" id="tact:SG35_022635"/>
<reference evidence="1 2" key="1">
    <citation type="journal article" date="2015" name="Genome Announc.">
        <title>Draft Genome Sequences of Marine Isolates of Thalassomonas viridans and Thalassomonas actiniarum.</title>
        <authorList>
            <person name="Olonade I."/>
            <person name="van Zyl L.J."/>
            <person name="Trindade M."/>
        </authorList>
    </citation>
    <scope>NUCLEOTIDE SEQUENCE [LARGE SCALE GENOMIC DNA]</scope>
    <source>
        <strain evidence="1 2">A5K-106</strain>
    </source>
</reference>
<sequence length="88" mass="8900">MATTVNEQITDSLTQVNTKVVAEAPAMAMGNLYTSMGLAISNASLNATSAQQQAGITMQSATVQGINSLTAIGSAVLGRAAEGVIEKD</sequence>
<organism evidence="1 2">
    <name type="scientific">Thalassomonas actiniarum</name>
    <dbReference type="NCBI Taxonomy" id="485447"/>
    <lineage>
        <taxon>Bacteria</taxon>
        <taxon>Pseudomonadati</taxon>
        <taxon>Pseudomonadota</taxon>
        <taxon>Gammaproteobacteria</taxon>
        <taxon>Alteromonadales</taxon>
        <taxon>Colwelliaceae</taxon>
        <taxon>Thalassomonas</taxon>
    </lineage>
</organism>
<gene>
    <name evidence="1" type="ORF">SG35_022635</name>
</gene>
<dbReference type="AlphaFoldDB" id="A0AAE9YNQ1"/>
<name>A0AAE9YNQ1_9GAMM</name>
<evidence type="ECO:0000313" key="1">
    <source>
        <dbReference type="EMBL" id="WDD98052.1"/>
    </source>
</evidence>